<proteinExistence type="predicted"/>
<name>A0ABT3MS30_9GAMM</name>
<dbReference type="InterPro" id="IPR046461">
    <property type="entry name" value="TerL_ATPase"/>
</dbReference>
<dbReference type="Proteomes" id="UP001209854">
    <property type="component" value="Unassembled WGS sequence"/>
</dbReference>
<dbReference type="Pfam" id="PF20441">
    <property type="entry name" value="TerL_nuclease"/>
    <property type="match status" value="1"/>
</dbReference>
<evidence type="ECO:0000313" key="3">
    <source>
        <dbReference type="EMBL" id="MCW7552147.1"/>
    </source>
</evidence>
<dbReference type="InterPro" id="IPR046462">
    <property type="entry name" value="TerL_nuclease"/>
</dbReference>
<gene>
    <name evidence="3" type="ORF">NX722_05700</name>
</gene>
<accession>A0ABT3MS30</accession>
<evidence type="ECO:0000313" key="4">
    <source>
        <dbReference type="Proteomes" id="UP001209854"/>
    </source>
</evidence>
<evidence type="ECO:0000259" key="1">
    <source>
        <dbReference type="Pfam" id="PF03354"/>
    </source>
</evidence>
<reference evidence="3 4" key="1">
    <citation type="submission" date="2022-10" db="EMBL/GenBank/DDBJ databases">
        <title>High-quality genome sequences of two octocoral-associated bacteria, Endozoicomonas euniceicola EF212 and Endozoicomonas gorgoniicola PS125.</title>
        <authorList>
            <person name="Chiou Y.-J."/>
            <person name="Chen Y.-H."/>
        </authorList>
    </citation>
    <scope>NUCLEOTIDE SEQUENCE [LARGE SCALE GENOMIC DNA]</scope>
    <source>
        <strain evidence="3 4">PS125</strain>
    </source>
</reference>
<dbReference type="EMBL" id="JAPFCC010000001">
    <property type="protein sequence ID" value="MCW7552147.1"/>
    <property type="molecule type" value="Genomic_DNA"/>
</dbReference>
<dbReference type="Gene3D" id="3.30.420.240">
    <property type="match status" value="1"/>
</dbReference>
<dbReference type="InterPro" id="IPR005021">
    <property type="entry name" value="Terminase_largesu-like"/>
</dbReference>
<feature type="domain" description="Terminase large subunit-like ATPase" evidence="1">
    <location>
        <begin position="78"/>
        <end position="249"/>
    </location>
</feature>
<feature type="domain" description="Terminase large subunit-like endonuclease" evidence="2">
    <location>
        <begin position="258"/>
        <end position="541"/>
    </location>
</feature>
<dbReference type="InterPro" id="IPR027417">
    <property type="entry name" value="P-loop_NTPase"/>
</dbReference>
<dbReference type="PANTHER" id="PTHR41287">
    <property type="match status" value="1"/>
</dbReference>
<dbReference type="RefSeq" id="WP_262567124.1">
    <property type="nucleotide sequence ID" value="NZ_JAPFCC010000001.1"/>
</dbReference>
<dbReference type="PANTHER" id="PTHR41287:SF1">
    <property type="entry name" value="PROTEIN YMFN"/>
    <property type="match status" value="1"/>
</dbReference>
<evidence type="ECO:0000259" key="2">
    <source>
        <dbReference type="Pfam" id="PF20441"/>
    </source>
</evidence>
<comment type="caution">
    <text evidence="3">The sequence shown here is derived from an EMBL/GenBank/DDBJ whole genome shotgun (WGS) entry which is preliminary data.</text>
</comment>
<dbReference type="Gene3D" id="3.40.50.300">
    <property type="entry name" value="P-loop containing nucleotide triphosphate hydrolases"/>
    <property type="match status" value="1"/>
</dbReference>
<sequence length="558" mass="63987">MAVNWQAGYEYALDVTSETIPACKWVRLACRRFLDDMEHGHERGLVFDVDKAQDVLDFFDHVPHIKGEWAGQPITPSDWQVFIVINLYGWVWADTGRRRFRSAYIEVGRKNGKSTFIAPLGLYMTRWDDEPGAEVYSAATSRDQARIVFDTARDMTRNSKLKNHIQAYNHSVCHEGSSSAFKPLASDSDTLEGKNSHAALIDELHAHKNRRVYDVLELSMASRSQPLLLVITTAGDDRTGICYEVRDYLTKVLEGVFEDDSCFGMIYTLDDPEEWTNETLWVQANPNLGISVKIYDMRRLCQKARQTPSAASEFKRKRLDIWCEGETAYFNMEHWRLCPELAPDPRLKSLPCYLAIDLSSKRDITALVGLFPDDNRHYHLKVKFYLPEAVLDPLKSGKAHHIQKLYQQWAKDGWLTLTPGQIIDYSVIYKDAKDWAQHYDAAEIAFDPWGATQMATQLQEDGFTIVQVQQSVKNFSEAMKETDAVMIDHRIHHEHSPVMAWMMSNVNARVDKNDNVFPNKLNDDCKIDGPVALFMGMNRALLQIENDSVYDEEDLLVM</sequence>
<protein>
    <submittedName>
        <fullName evidence="3">Terminase large subunit</fullName>
    </submittedName>
</protein>
<dbReference type="Pfam" id="PF03354">
    <property type="entry name" value="TerL_ATPase"/>
    <property type="match status" value="1"/>
</dbReference>
<keyword evidence="4" id="KW-1185">Reference proteome</keyword>
<organism evidence="3 4">
    <name type="scientific">Endozoicomonas gorgoniicola</name>
    <dbReference type="NCBI Taxonomy" id="1234144"/>
    <lineage>
        <taxon>Bacteria</taxon>
        <taxon>Pseudomonadati</taxon>
        <taxon>Pseudomonadota</taxon>
        <taxon>Gammaproteobacteria</taxon>
        <taxon>Oceanospirillales</taxon>
        <taxon>Endozoicomonadaceae</taxon>
        <taxon>Endozoicomonas</taxon>
    </lineage>
</organism>